<gene>
    <name evidence="1" type="ORF">ACOLOM_LOCUS272</name>
</gene>
<dbReference type="Proteomes" id="UP000789525">
    <property type="component" value="Unassembled WGS sequence"/>
</dbReference>
<protein>
    <submittedName>
        <fullName evidence="1">16641_t:CDS:1</fullName>
    </submittedName>
</protein>
<sequence>MGFGGKSTFSKSEEEIEQFSQTLQNDQQIVDKLINKHGLTSETLIAYKVGVARYQNINPSLSNSKDFLARKSGGEELCITFPRTSPEFDRGLSDALKSKIVRVKACSVNDGELVAFDPPAFCPGLFGYHLAKLENETIIITGNEYDAMAAYQETSIPATCLPNQANQLPMQVLPLLERFSRIYIWLDDDVNGQDSAEKFADKLGIDRCLIVKTRCGGFTGPINAHEALEQGKDLKEILAQAKPLQHEQILDFESMKDSVFREISNPEQVRGILSKDLPALNKVMKGHRLGELTVFTGPTGTGKTTILSQLSLDYCKSGVSTLWGSFEIPNVRLAKRMLTQYAEKDLSSCPEEFSEWAIKFQQLPMYFLKFFGSTEVSNVIDAMNHAIHAFDVQHIIIDNLQFMTSEQGRFFDRFEIQERAISAFRKFATERNVHITLVVHPRKDNRELLDVNSIFGSAKVTQEADNVIIIQRLETEEGEERYLHIKKNRYDGTLGAIPYEFVKEALKIRPIKTRNKPPPSAPIIQKDNYNGSHQKDGYDPAATYKRNIPMEPPESAHRVNLMM</sequence>
<name>A0ACA9JXX4_9GLOM</name>
<organism evidence="1 2">
    <name type="scientific">Acaulospora colombiana</name>
    <dbReference type="NCBI Taxonomy" id="27376"/>
    <lineage>
        <taxon>Eukaryota</taxon>
        <taxon>Fungi</taxon>
        <taxon>Fungi incertae sedis</taxon>
        <taxon>Mucoromycota</taxon>
        <taxon>Glomeromycotina</taxon>
        <taxon>Glomeromycetes</taxon>
        <taxon>Diversisporales</taxon>
        <taxon>Acaulosporaceae</taxon>
        <taxon>Acaulospora</taxon>
    </lineage>
</organism>
<keyword evidence="2" id="KW-1185">Reference proteome</keyword>
<evidence type="ECO:0000313" key="2">
    <source>
        <dbReference type="Proteomes" id="UP000789525"/>
    </source>
</evidence>
<evidence type="ECO:0000313" key="1">
    <source>
        <dbReference type="EMBL" id="CAG8441736.1"/>
    </source>
</evidence>
<comment type="caution">
    <text evidence="1">The sequence shown here is derived from an EMBL/GenBank/DDBJ whole genome shotgun (WGS) entry which is preliminary data.</text>
</comment>
<dbReference type="EMBL" id="CAJVPT010000273">
    <property type="protein sequence ID" value="CAG8441736.1"/>
    <property type="molecule type" value="Genomic_DNA"/>
</dbReference>
<accession>A0ACA9JXX4</accession>
<reference evidence="1" key="1">
    <citation type="submission" date="2021-06" db="EMBL/GenBank/DDBJ databases">
        <authorList>
            <person name="Kallberg Y."/>
            <person name="Tangrot J."/>
            <person name="Rosling A."/>
        </authorList>
    </citation>
    <scope>NUCLEOTIDE SEQUENCE</scope>
    <source>
        <strain evidence="1">CL356</strain>
    </source>
</reference>
<proteinExistence type="predicted"/>